<comment type="caution">
    <text evidence="2">The sequence shown here is derived from an EMBL/GenBank/DDBJ whole genome shotgun (WGS) entry which is preliminary data.</text>
</comment>
<proteinExistence type="predicted"/>
<reference evidence="2 3" key="1">
    <citation type="submission" date="2024-09" db="EMBL/GenBank/DDBJ databases">
        <authorList>
            <person name="Sun Q."/>
            <person name="Mori K."/>
        </authorList>
    </citation>
    <scope>NUCLEOTIDE SEQUENCE [LARGE SCALE GENOMIC DNA]</scope>
    <source>
        <strain evidence="2 3">CCM 8545</strain>
    </source>
</reference>
<gene>
    <name evidence="2" type="ORF">ACFFIT_02150</name>
</gene>
<dbReference type="Proteomes" id="UP001589758">
    <property type="component" value="Unassembled WGS sequence"/>
</dbReference>
<feature type="signal peptide" evidence="1">
    <location>
        <begin position="1"/>
        <end position="25"/>
    </location>
</feature>
<sequence>MNNIKTFYKNLFLTVLITLLHPAYAVQQNGYSDVTIPIVGNAPYIGSLGVLAEYRKDIFDENFEPAYVEGTYIYIPITECHSHETGDSFFQQKDSDDDACLIDPNELTWYIVEPKNTSWNEVNRWDELIHTVIDNERFNNTILPPNEKSLFPSLKIPKEAVGKRIGLSYKPKTLEGNPIEGPMIYLWDLNHFFAQTPITTPENNQKINEGSKIGLNPSFIGEEVIPLIEVPKIENLFLSGRFGIDEQIEAKYDFIANTSEEYTEISRFWWGELGSTHAQATIDNDKWMNSALSPKLTESNIGNIYEVSILPIKKEKGLIAIGSPVTVDTTHSANTLILAPNIENAKIFYASTQSTVPPIYTAKIGDKIIIKYDFISKSENLNDSSTYSWINKTSGTELSKGKVSEEQPDVEYVISENDIGQVLQAIIQPTDSSDLKGISTKIDIPASLNYPSVSDLRFVNTPSFTQNVNAVYTFNNYGVEEIKDNSSFNWYYIDENGDKKELSSGNIIESGIVPALSTPSMELIGKTLGLEIVPNDQFERRNKGFSVQNRLPSIDKITIFDGETINLSDLVPIKLESFAHFSNDEVIQVTQYGTWKIDNPRIEIVDGNTMRAQEDSIGEEAQLTFKYNGIETTSRVVVVKSKLSDITGTESEFKTIISAETYPIIKIYGSAIWDGIRDPDNNQVIAGGPGGKLGGDVTLNNSNTFNFDDNITSISGLSIKGTPYFKEGFLIKDLVWNVVENGQTKQKYFKGNQIVSNLETRLKSIEIESKVFGWIVYSSGTVGKDGTYIQGLRIVYY</sequence>
<keyword evidence="1" id="KW-0732">Signal</keyword>
<organism evidence="2 3">
    <name type="scientific">Thorsellia kenyensis</name>
    <dbReference type="NCBI Taxonomy" id="1549888"/>
    <lineage>
        <taxon>Bacteria</taxon>
        <taxon>Pseudomonadati</taxon>
        <taxon>Pseudomonadota</taxon>
        <taxon>Gammaproteobacteria</taxon>
        <taxon>Enterobacterales</taxon>
        <taxon>Thorselliaceae</taxon>
        <taxon>Thorsellia</taxon>
    </lineage>
</organism>
<protein>
    <submittedName>
        <fullName evidence="2">Uncharacterized protein</fullName>
    </submittedName>
</protein>
<keyword evidence="3" id="KW-1185">Reference proteome</keyword>
<accession>A0ABV6C7F8</accession>
<dbReference type="RefSeq" id="WP_385875954.1">
    <property type="nucleotide sequence ID" value="NZ_JBHLXE010000024.1"/>
</dbReference>
<evidence type="ECO:0000256" key="1">
    <source>
        <dbReference type="SAM" id="SignalP"/>
    </source>
</evidence>
<dbReference type="EMBL" id="JBHLXE010000024">
    <property type="protein sequence ID" value="MFC0178904.1"/>
    <property type="molecule type" value="Genomic_DNA"/>
</dbReference>
<evidence type="ECO:0000313" key="2">
    <source>
        <dbReference type="EMBL" id="MFC0178904.1"/>
    </source>
</evidence>
<evidence type="ECO:0000313" key="3">
    <source>
        <dbReference type="Proteomes" id="UP001589758"/>
    </source>
</evidence>
<feature type="chain" id="PRO_5046909197" evidence="1">
    <location>
        <begin position="26"/>
        <end position="797"/>
    </location>
</feature>
<name>A0ABV6C7F8_9GAMM</name>